<dbReference type="RefSeq" id="WP_148665399.1">
    <property type="nucleotide sequence ID" value="NZ_AP014936.1"/>
</dbReference>
<name>A0A1B4V2T2_9GAMM</name>
<evidence type="ECO:0000313" key="3">
    <source>
        <dbReference type="Proteomes" id="UP000218899"/>
    </source>
</evidence>
<evidence type="ECO:0000256" key="1">
    <source>
        <dbReference type="SAM" id="SignalP"/>
    </source>
</evidence>
<dbReference type="Proteomes" id="UP000218899">
    <property type="component" value="Chromosome"/>
</dbReference>
<sequence>MKLPGPRTVCRTATALAVMAVASSAMAADVDNRPLTIAKDTSWHLRLPKDEKVAYKGMVSYDAAGVNSAQILYPAPNALGFLAAVFTHGAIVESQKKSEKERLQQEADKVLAPFEAILNDYRHRELMQRAIEKMGAGEKMRLVPADDAGGEWVVVSIPSFTMMQDQSAIILENAVALFPPDSKEPAYRNAVRVVSRTQEGADLTAFWSANGGVKLKEESAGLLAHSLEIAMADAATAPDVLGPQKTFRFREGREERIERANLVNERCDRMIIKTLRGWLMSVPARASSAASADDSCRAAADNAKPAG</sequence>
<dbReference type="EMBL" id="AP014936">
    <property type="protein sequence ID" value="BAU47850.1"/>
    <property type="molecule type" value="Genomic_DNA"/>
</dbReference>
<dbReference type="KEGG" id="sva:SVA_1275"/>
<feature type="chain" id="PRO_5008571159" evidence="1">
    <location>
        <begin position="28"/>
        <end position="307"/>
    </location>
</feature>
<accession>A0A1B4V2T2</accession>
<reference evidence="2 3" key="1">
    <citation type="submission" date="2015-08" db="EMBL/GenBank/DDBJ databases">
        <title>Complete genome sequence of Sulfurifustis variabilis.</title>
        <authorList>
            <person name="Miura A."/>
            <person name="Kojima H."/>
            <person name="Fukui M."/>
        </authorList>
    </citation>
    <scope>NUCLEOTIDE SEQUENCE [LARGE SCALE GENOMIC DNA]</scope>
    <source>
        <strain evidence="3">skN76</strain>
    </source>
</reference>
<protein>
    <submittedName>
        <fullName evidence="2">Uncharacterized protein</fullName>
    </submittedName>
</protein>
<dbReference type="OrthoDB" id="6879518at2"/>
<evidence type="ECO:0000313" key="2">
    <source>
        <dbReference type="EMBL" id="BAU47850.1"/>
    </source>
</evidence>
<keyword evidence="3" id="KW-1185">Reference proteome</keyword>
<keyword evidence="1" id="KW-0732">Signal</keyword>
<gene>
    <name evidence="2" type="ORF">SVA_1275</name>
</gene>
<dbReference type="AlphaFoldDB" id="A0A1B4V2T2"/>
<proteinExistence type="predicted"/>
<feature type="signal peptide" evidence="1">
    <location>
        <begin position="1"/>
        <end position="27"/>
    </location>
</feature>
<organism evidence="2 3">
    <name type="scientific">Sulfurifustis variabilis</name>
    <dbReference type="NCBI Taxonomy" id="1675686"/>
    <lineage>
        <taxon>Bacteria</taxon>
        <taxon>Pseudomonadati</taxon>
        <taxon>Pseudomonadota</taxon>
        <taxon>Gammaproteobacteria</taxon>
        <taxon>Acidiferrobacterales</taxon>
        <taxon>Acidiferrobacteraceae</taxon>
        <taxon>Sulfurifustis</taxon>
    </lineage>
</organism>